<evidence type="ECO:0000313" key="2">
    <source>
        <dbReference type="EMBL" id="MDG3014836.1"/>
    </source>
</evidence>
<feature type="domain" description="DUF4873" evidence="1">
    <location>
        <begin position="167"/>
        <end position="256"/>
    </location>
</feature>
<evidence type="ECO:0000259" key="1">
    <source>
        <dbReference type="Pfam" id="PF16170"/>
    </source>
</evidence>
<keyword evidence="3" id="KW-1185">Reference proteome</keyword>
<sequence length="260" mass="28458">MTATTRLPSDVIGVSAGSACEFDEDTDRWAVRHPDGAVEHPRILVWRGAGPSPRDHLVGRAGVTIGQAWRDGPHPFLGVAIAGFPNLFLLPGDRRLVTNARRRHIRGCVELMECAGATRIEVRSSVQRAFGRESRPVSGRAFRRRLRRVDPDDYELTSAADRADPDLYEGPAMLVVGPQRVPADVHLTGHLDPRDGHFHWYGRISRDPSTDTLTTPSTPAAALQIGDGPVRPARLTERDPWGNLRVTGIGIPPYPVGEDA</sequence>
<dbReference type="InterPro" id="IPR032371">
    <property type="entry name" value="DUF4873"/>
</dbReference>
<dbReference type="RefSeq" id="WP_332519796.1">
    <property type="nucleotide sequence ID" value="NZ_JANRHA010000005.1"/>
</dbReference>
<comment type="caution">
    <text evidence="2">The sequence shown here is derived from an EMBL/GenBank/DDBJ whole genome shotgun (WGS) entry which is preliminary data.</text>
</comment>
<dbReference type="Proteomes" id="UP001152755">
    <property type="component" value="Unassembled WGS sequence"/>
</dbReference>
<proteinExistence type="predicted"/>
<gene>
    <name evidence="2" type="ORF">NVS88_09730</name>
</gene>
<dbReference type="Gene3D" id="3.50.50.60">
    <property type="entry name" value="FAD/NAD(P)-binding domain"/>
    <property type="match status" value="1"/>
</dbReference>
<dbReference type="InterPro" id="IPR036188">
    <property type="entry name" value="FAD/NAD-bd_sf"/>
</dbReference>
<name>A0A9X4M5H9_9ACTN</name>
<evidence type="ECO:0000313" key="3">
    <source>
        <dbReference type="Proteomes" id="UP001152755"/>
    </source>
</evidence>
<accession>A0A9X4M5H9</accession>
<dbReference type="Pfam" id="PF16170">
    <property type="entry name" value="DUF4873"/>
    <property type="match status" value="1"/>
</dbReference>
<dbReference type="EMBL" id="JANRHA010000005">
    <property type="protein sequence ID" value="MDG3014836.1"/>
    <property type="molecule type" value="Genomic_DNA"/>
</dbReference>
<protein>
    <submittedName>
        <fullName evidence="2">DUF4873 domain-containing protein</fullName>
    </submittedName>
</protein>
<reference evidence="2" key="1">
    <citation type="submission" date="2022-08" db="EMBL/GenBank/DDBJ databases">
        <title>Genome analysis of Corynebacteriales strain.</title>
        <authorList>
            <person name="Lee S.D."/>
        </authorList>
    </citation>
    <scope>NUCLEOTIDE SEQUENCE</scope>
    <source>
        <strain evidence="2">D3-21</strain>
    </source>
</reference>
<dbReference type="AlphaFoldDB" id="A0A9X4M5H9"/>
<organism evidence="2 3">
    <name type="scientific">Speluncibacter jeojiensis</name>
    <dbReference type="NCBI Taxonomy" id="2710754"/>
    <lineage>
        <taxon>Bacteria</taxon>
        <taxon>Bacillati</taxon>
        <taxon>Actinomycetota</taxon>
        <taxon>Actinomycetes</taxon>
        <taxon>Mycobacteriales</taxon>
        <taxon>Speluncibacteraceae</taxon>
        <taxon>Speluncibacter</taxon>
    </lineage>
</organism>